<accession>A0A9D5D4T7</accession>
<dbReference type="Proteomes" id="UP001085076">
    <property type="component" value="Miscellaneous, Linkage group lg01"/>
</dbReference>
<sequence length="138" mass="15749">MGGVTDALIKGNDDLSTGSKLTLLVTLLWKYSLCSLVEDLFLQALEFFDMSRYNVIKALEIYNNVAQEPMLEEWMARAKICDTLHDPVRIALVGKYTGLSDSYLSVLKVTRKTVMLDEIINYIQSFQQQVEYATCYVF</sequence>
<dbReference type="OrthoDB" id="1714422at2759"/>
<dbReference type="InterPro" id="IPR029062">
    <property type="entry name" value="Class_I_gatase-like"/>
</dbReference>
<dbReference type="EMBL" id="JAGGNH010000001">
    <property type="protein sequence ID" value="KAJ0985430.1"/>
    <property type="molecule type" value="Genomic_DNA"/>
</dbReference>
<comment type="caution">
    <text evidence="1">The sequence shown here is derived from an EMBL/GenBank/DDBJ whole genome shotgun (WGS) entry which is preliminary data.</text>
</comment>
<reference evidence="1" key="2">
    <citation type="journal article" date="2022" name="Hortic Res">
        <title>The genome of Dioscorea zingiberensis sheds light on the biosynthesis, origin and evolution of the medicinally important diosgenin saponins.</title>
        <authorList>
            <person name="Li Y."/>
            <person name="Tan C."/>
            <person name="Li Z."/>
            <person name="Guo J."/>
            <person name="Li S."/>
            <person name="Chen X."/>
            <person name="Wang C."/>
            <person name="Dai X."/>
            <person name="Yang H."/>
            <person name="Song W."/>
            <person name="Hou L."/>
            <person name="Xu J."/>
            <person name="Tong Z."/>
            <person name="Xu A."/>
            <person name="Yuan X."/>
            <person name="Wang W."/>
            <person name="Yang Q."/>
            <person name="Chen L."/>
            <person name="Sun Z."/>
            <person name="Wang K."/>
            <person name="Pan B."/>
            <person name="Chen J."/>
            <person name="Bao Y."/>
            <person name="Liu F."/>
            <person name="Qi X."/>
            <person name="Gang D.R."/>
            <person name="Wen J."/>
            <person name="Li J."/>
        </authorList>
    </citation>
    <scope>NUCLEOTIDE SEQUENCE</scope>
    <source>
        <strain evidence="1">Dzin_1.0</strain>
    </source>
</reference>
<name>A0A9D5D4T7_9LILI</name>
<dbReference type="PANTHER" id="PTHR11550">
    <property type="entry name" value="CTP SYNTHASE"/>
    <property type="match status" value="1"/>
</dbReference>
<dbReference type="AlphaFoldDB" id="A0A9D5D4T7"/>
<dbReference type="GO" id="GO:0042802">
    <property type="term" value="F:identical protein binding"/>
    <property type="evidence" value="ECO:0007669"/>
    <property type="project" value="TreeGrafter"/>
</dbReference>
<evidence type="ECO:0000313" key="1">
    <source>
        <dbReference type="EMBL" id="KAJ0985430.1"/>
    </source>
</evidence>
<dbReference type="GO" id="GO:0019856">
    <property type="term" value="P:pyrimidine nucleobase biosynthetic process"/>
    <property type="evidence" value="ECO:0007669"/>
    <property type="project" value="TreeGrafter"/>
</dbReference>
<dbReference type="PANTHER" id="PTHR11550:SF0">
    <property type="entry name" value="CTP SYNTHASE-RELATED"/>
    <property type="match status" value="1"/>
</dbReference>
<dbReference type="Gene3D" id="3.40.50.880">
    <property type="match status" value="1"/>
</dbReference>
<gene>
    <name evidence="1" type="ORF">J5N97_003786</name>
</gene>
<proteinExistence type="predicted"/>
<reference evidence="1" key="1">
    <citation type="submission" date="2021-03" db="EMBL/GenBank/DDBJ databases">
        <authorList>
            <person name="Li Z."/>
            <person name="Yang C."/>
        </authorList>
    </citation>
    <scope>NUCLEOTIDE SEQUENCE</scope>
    <source>
        <strain evidence="1">Dzin_1.0</strain>
        <tissue evidence="1">Leaf</tissue>
    </source>
</reference>
<dbReference type="GO" id="GO:0006241">
    <property type="term" value="P:CTP biosynthetic process"/>
    <property type="evidence" value="ECO:0007669"/>
    <property type="project" value="TreeGrafter"/>
</dbReference>
<keyword evidence="2" id="KW-1185">Reference proteome</keyword>
<organism evidence="1 2">
    <name type="scientific">Dioscorea zingiberensis</name>
    <dbReference type="NCBI Taxonomy" id="325984"/>
    <lineage>
        <taxon>Eukaryota</taxon>
        <taxon>Viridiplantae</taxon>
        <taxon>Streptophyta</taxon>
        <taxon>Embryophyta</taxon>
        <taxon>Tracheophyta</taxon>
        <taxon>Spermatophyta</taxon>
        <taxon>Magnoliopsida</taxon>
        <taxon>Liliopsida</taxon>
        <taxon>Dioscoreales</taxon>
        <taxon>Dioscoreaceae</taxon>
        <taxon>Dioscorea</taxon>
    </lineage>
</organism>
<dbReference type="InterPro" id="IPR004468">
    <property type="entry name" value="CTP_synthase"/>
</dbReference>
<dbReference type="GO" id="GO:0003883">
    <property type="term" value="F:CTP synthase activity"/>
    <property type="evidence" value="ECO:0007669"/>
    <property type="project" value="InterPro"/>
</dbReference>
<evidence type="ECO:0000313" key="2">
    <source>
        <dbReference type="Proteomes" id="UP001085076"/>
    </source>
</evidence>
<protein>
    <submittedName>
        <fullName evidence="1">Uncharacterized protein</fullName>
    </submittedName>
</protein>